<dbReference type="InterPro" id="IPR036388">
    <property type="entry name" value="WH-like_DNA-bd_sf"/>
</dbReference>
<dbReference type="GO" id="GO:0005524">
    <property type="term" value="F:ATP binding"/>
    <property type="evidence" value="ECO:0007669"/>
    <property type="project" value="UniProtKB-KW"/>
</dbReference>
<dbReference type="EMBL" id="CABVGP010000001">
    <property type="protein sequence ID" value="VVJ18159.1"/>
    <property type="molecule type" value="Genomic_DNA"/>
</dbReference>
<evidence type="ECO:0000313" key="5">
    <source>
        <dbReference type="Proteomes" id="UP000399805"/>
    </source>
</evidence>
<dbReference type="CDD" id="cd06170">
    <property type="entry name" value="LuxR_C_like"/>
    <property type="match status" value="1"/>
</dbReference>
<dbReference type="Gene3D" id="3.40.50.300">
    <property type="entry name" value="P-loop containing nucleotide triphosphate hydrolases"/>
    <property type="match status" value="1"/>
</dbReference>
<dbReference type="InterPro" id="IPR011990">
    <property type="entry name" value="TPR-like_helical_dom_sf"/>
</dbReference>
<sequence length="921" mass="96763">MSASAVSLPLMERGFVGRTGELDLLRAGLEEARAGRGGLVLVVGEPGIGKTSLARELARDAERAGVPVGWGRASDDEGSPPYWVFRQLVRSLDRPFPTGGADGSAEARFAAFEAFADALREAAAPHGLLAVLDDLQWADAASLALLVHLARDLDRAPVLFVVTYRDTEATGRAALTAALAALAREPVLTRIRLAGLTEAEVVEQLGLGGVSSEVATLVSRRSGGNPFFVSELARLAGTAGDALPDGVVDTVRARLAKLGEPCRALVATAAVLGRDVDPAALADVLDRAAADVLTDLDEAAEAGIVTARGFRHDLIRESAAAGLPTAARLTAHARMAAWLERRDPSRTSKIAHHWLESLPVGDSARAALWAERAADQALAQLAWERAAELYRRALDAAPASADDRARLRLREGIAHLRGGEIERGSRVLEAAADAAREAGDPAVLGGTALAMEGLSDPWGSFNGAKVAREALAGLPPGDDPLRARLLALQAGEAGFLGGGEAETASAEALAIAERLGDPDVLRSALRARQMVRSSPEGVHERLSLAHRMIALGEESDDADVQLWGRLWRVDALLMLGGLGEAEQELGALRVLAERLRRPLARWHHLRSSATLAIARGQFDDAVETVRQTFALVADRAHMSLQGVPITVLASIAGLTGRSGLVTPEMERIFAENAPPFVTLLHAAWLLHAGDRDRAGELYRRARVPEPVPVPATLPVAAAAVELGAEFGPPDAVERAAAILRPHAGLFVTGGAGSILVTGSVRRYLGLAAAAAGRLDEAVREFKLAVAANDDAGTPPYAALARFGLAKVLARRARPGDVDEALALLASVSATADRLGMAPLHQEAGALAVALRGDTPGPLTRREREVAAHVADGLTNKQIAALLHISERTAESHVQHILTKLGFTNRAQVATWVTAAGSARHQ</sequence>
<keyword evidence="2" id="KW-0067">ATP-binding</keyword>
<dbReference type="PANTHER" id="PTHR16305">
    <property type="entry name" value="TESTICULAR SOLUBLE ADENYLYL CYCLASE"/>
    <property type="match status" value="1"/>
</dbReference>
<dbReference type="AlphaFoldDB" id="A0A6I8LST3"/>
<dbReference type="InterPro" id="IPR041664">
    <property type="entry name" value="AAA_16"/>
</dbReference>
<dbReference type="PANTHER" id="PTHR16305:SF35">
    <property type="entry name" value="TRANSCRIPTIONAL ACTIVATOR DOMAIN"/>
    <property type="match status" value="1"/>
</dbReference>
<gene>
    <name evidence="4" type="ORF">AA23TX_03180</name>
</gene>
<dbReference type="Gene3D" id="1.10.10.10">
    <property type="entry name" value="Winged helix-like DNA-binding domain superfamily/Winged helix DNA-binding domain"/>
    <property type="match status" value="1"/>
</dbReference>
<dbReference type="InterPro" id="IPR016032">
    <property type="entry name" value="Sig_transdc_resp-reg_C-effctor"/>
</dbReference>
<dbReference type="GO" id="GO:0004016">
    <property type="term" value="F:adenylate cyclase activity"/>
    <property type="evidence" value="ECO:0007669"/>
    <property type="project" value="TreeGrafter"/>
</dbReference>
<protein>
    <recommendedName>
        <fullName evidence="3">HTH luxR-type domain-containing protein</fullName>
    </recommendedName>
</protein>
<dbReference type="GO" id="GO:0003677">
    <property type="term" value="F:DNA binding"/>
    <property type="evidence" value="ECO:0007669"/>
    <property type="project" value="InterPro"/>
</dbReference>
<accession>A0A6I8LST3</accession>
<evidence type="ECO:0000256" key="1">
    <source>
        <dbReference type="ARBA" id="ARBA00022741"/>
    </source>
</evidence>
<reference evidence="4 5" key="1">
    <citation type="submission" date="2019-09" db="EMBL/GenBank/DDBJ databases">
        <authorList>
            <person name="Leyn A S."/>
        </authorList>
    </citation>
    <scope>NUCLEOTIDE SEQUENCE [LARGE SCALE GENOMIC DNA]</scope>
    <source>
        <strain evidence="4">AA231_1</strain>
    </source>
</reference>
<dbReference type="InterPro" id="IPR000792">
    <property type="entry name" value="Tscrpt_reg_LuxR_C"/>
</dbReference>
<organism evidence="4 5">
    <name type="scientific">Amycolatopsis camponoti</name>
    <dbReference type="NCBI Taxonomy" id="2606593"/>
    <lineage>
        <taxon>Bacteria</taxon>
        <taxon>Bacillati</taxon>
        <taxon>Actinomycetota</taxon>
        <taxon>Actinomycetes</taxon>
        <taxon>Pseudonocardiales</taxon>
        <taxon>Pseudonocardiaceae</taxon>
        <taxon>Amycolatopsis</taxon>
    </lineage>
</organism>
<name>A0A6I8LST3_9PSEU</name>
<dbReference type="InterPro" id="IPR027417">
    <property type="entry name" value="P-loop_NTPase"/>
</dbReference>
<dbReference type="GO" id="GO:0006355">
    <property type="term" value="P:regulation of DNA-templated transcription"/>
    <property type="evidence" value="ECO:0007669"/>
    <property type="project" value="InterPro"/>
</dbReference>
<dbReference type="PRINTS" id="PR00038">
    <property type="entry name" value="HTHLUXR"/>
</dbReference>
<dbReference type="Pfam" id="PF13191">
    <property type="entry name" value="AAA_16"/>
    <property type="match status" value="1"/>
</dbReference>
<dbReference type="SUPFAM" id="SSF52540">
    <property type="entry name" value="P-loop containing nucleoside triphosphate hydrolases"/>
    <property type="match status" value="1"/>
</dbReference>
<dbReference type="Gene3D" id="1.25.40.10">
    <property type="entry name" value="Tetratricopeptide repeat domain"/>
    <property type="match status" value="1"/>
</dbReference>
<feature type="domain" description="HTH luxR-type" evidence="3">
    <location>
        <begin position="851"/>
        <end position="916"/>
    </location>
</feature>
<dbReference type="GO" id="GO:0005737">
    <property type="term" value="C:cytoplasm"/>
    <property type="evidence" value="ECO:0007669"/>
    <property type="project" value="TreeGrafter"/>
</dbReference>
<dbReference type="InterPro" id="IPR003593">
    <property type="entry name" value="AAA+_ATPase"/>
</dbReference>
<dbReference type="SMART" id="SM00382">
    <property type="entry name" value="AAA"/>
    <property type="match status" value="1"/>
</dbReference>
<dbReference type="PROSITE" id="PS50043">
    <property type="entry name" value="HTH_LUXR_2"/>
    <property type="match status" value="1"/>
</dbReference>
<evidence type="ECO:0000256" key="2">
    <source>
        <dbReference type="ARBA" id="ARBA00022840"/>
    </source>
</evidence>
<keyword evidence="5" id="KW-1185">Reference proteome</keyword>
<evidence type="ECO:0000313" key="4">
    <source>
        <dbReference type="EMBL" id="VVJ18159.1"/>
    </source>
</evidence>
<proteinExistence type="predicted"/>
<dbReference type="SUPFAM" id="SSF48452">
    <property type="entry name" value="TPR-like"/>
    <property type="match status" value="1"/>
</dbReference>
<dbReference type="Proteomes" id="UP000399805">
    <property type="component" value="Unassembled WGS sequence"/>
</dbReference>
<dbReference type="Pfam" id="PF00196">
    <property type="entry name" value="GerE"/>
    <property type="match status" value="1"/>
</dbReference>
<dbReference type="PRINTS" id="PR00830">
    <property type="entry name" value="ENDOLAPTASE"/>
</dbReference>
<dbReference type="SUPFAM" id="SSF46894">
    <property type="entry name" value="C-terminal effector domain of the bipartite response regulators"/>
    <property type="match status" value="1"/>
</dbReference>
<keyword evidence="1" id="KW-0547">Nucleotide-binding</keyword>
<evidence type="ECO:0000259" key="3">
    <source>
        <dbReference type="PROSITE" id="PS50043"/>
    </source>
</evidence>
<dbReference type="SMART" id="SM00421">
    <property type="entry name" value="HTH_LUXR"/>
    <property type="match status" value="1"/>
</dbReference>